<sequence>MTILSYSYNSVGLVEYDSDSHGRKRNRERITTWMCRYRDPKCLEYSLERLRQWQQSEAYLIVPNQQTVLTCAALRTGNQDDWNFVLDRYAREEMVIRRRLLRALGCSENATILNKFVNMIVSNVSRILPEDRLLAFASIYNSGNYGVQFVTDYVFANFDILNSTFTASQISSLFQGLASRYSTWDQFYPLFMFATDLLIALTVLWDAVTTTMSNVYWAAEFLPTIESWLETNNY</sequence>
<dbReference type="PANTHER" id="PTHR11533:SF294">
    <property type="entry name" value="THYROTROPIN-RELEASING HORMONE-DEGRADING ECTOENZYME"/>
    <property type="match status" value="1"/>
</dbReference>
<feature type="domain" description="ERAP1-like C-terminal" evidence="3">
    <location>
        <begin position="7"/>
        <end position="186"/>
    </location>
</feature>
<dbReference type="InterPro" id="IPR024571">
    <property type="entry name" value="ERAP1-like_C_dom"/>
</dbReference>
<dbReference type="EMBL" id="JASPKY010000141">
    <property type="protein sequence ID" value="KAK9730885.1"/>
    <property type="molecule type" value="Genomic_DNA"/>
</dbReference>
<evidence type="ECO:0000256" key="2">
    <source>
        <dbReference type="SAM" id="Phobius"/>
    </source>
</evidence>
<keyword evidence="2" id="KW-0812">Transmembrane</keyword>
<keyword evidence="5" id="KW-1185">Reference proteome</keyword>
<dbReference type="GO" id="GO:0016020">
    <property type="term" value="C:membrane"/>
    <property type="evidence" value="ECO:0007669"/>
    <property type="project" value="TreeGrafter"/>
</dbReference>
<dbReference type="GO" id="GO:0008270">
    <property type="term" value="F:zinc ion binding"/>
    <property type="evidence" value="ECO:0007669"/>
    <property type="project" value="TreeGrafter"/>
</dbReference>
<dbReference type="AlphaFoldDB" id="A0AAW1LAG8"/>
<dbReference type="GO" id="GO:0006508">
    <property type="term" value="P:proteolysis"/>
    <property type="evidence" value="ECO:0007669"/>
    <property type="project" value="TreeGrafter"/>
</dbReference>
<organism evidence="4 5">
    <name type="scientific">Popillia japonica</name>
    <name type="common">Japanese beetle</name>
    <dbReference type="NCBI Taxonomy" id="7064"/>
    <lineage>
        <taxon>Eukaryota</taxon>
        <taxon>Metazoa</taxon>
        <taxon>Ecdysozoa</taxon>
        <taxon>Arthropoda</taxon>
        <taxon>Hexapoda</taxon>
        <taxon>Insecta</taxon>
        <taxon>Pterygota</taxon>
        <taxon>Neoptera</taxon>
        <taxon>Endopterygota</taxon>
        <taxon>Coleoptera</taxon>
        <taxon>Polyphaga</taxon>
        <taxon>Scarabaeiformia</taxon>
        <taxon>Scarabaeidae</taxon>
        <taxon>Rutelinae</taxon>
        <taxon>Popillia</taxon>
    </lineage>
</organism>
<dbReference type="GO" id="GO:0042277">
    <property type="term" value="F:peptide binding"/>
    <property type="evidence" value="ECO:0007669"/>
    <property type="project" value="TreeGrafter"/>
</dbReference>
<dbReference type="Pfam" id="PF11838">
    <property type="entry name" value="ERAP1_C"/>
    <property type="match status" value="1"/>
</dbReference>
<dbReference type="GO" id="GO:0005615">
    <property type="term" value="C:extracellular space"/>
    <property type="evidence" value="ECO:0007669"/>
    <property type="project" value="TreeGrafter"/>
</dbReference>
<reference evidence="4 5" key="1">
    <citation type="journal article" date="2024" name="BMC Genomics">
        <title>De novo assembly and annotation of Popillia japonica's genome with initial clues to its potential as an invasive pest.</title>
        <authorList>
            <person name="Cucini C."/>
            <person name="Boschi S."/>
            <person name="Funari R."/>
            <person name="Cardaioli E."/>
            <person name="Iannotti N."/>
            <person name="Marturano G."/>
            <person name="Paoli F."/>
            <person name="Bruttini M."/>
            <person name="Carapelli A."/>
            <person name="Frati F."/>
            <person name="Nardi F."/>
        </authorList>
    </citation>
    <scope>NUCLEOTIDE SEQUENCE [LARGE SCALE GENOMIC DNA]</scope>
    <source>
        <strain evidence="4">DMR45628</strain>
    </source>
</reference>
<dbReference type="Proteomes" id="UP001458880">
    <property type="component" value="Unassembled WGS sequence"/>
</dbReference>
<keyword evidence="2" id="KW-0472">Membrane</keyword>
<evidence type="ECO:0000313" key="5">
    <source>
        <dbReference type="Proteomes" id="UP001458880"/>
    </source>
</evidence>
<comment type="caution">
    <text evidence="4">The sequence shown here is derived from an EMBL/GenBank/DDBJ whole genome shotgun (WGS) entry which is preliminary data.</text>
</comment>
<keyword evidence="2" id="KW-1133">Transmembrane helix</keyword>
<feature type="transmembrane region" description="Helical" evidence="2">
    <location>
        <begin position="187"/>
        <end position="205"/>
    </location>
</feature>
<gene>
    <name evidence="4" type="ORF">QE152_g14183</name>
</gene>
<evidence type="ECO:0000256" key="1">
    <source>
        <dbReference type="ARBA" id="ARBA00010136"/>
    </source>
</evidence>
<dbReference type="GO" id="GO:0043171">
    <property type="term" value="P:peptide catabolic process"/>
    <property type="evidence" value="ECO:0007669"/>
    <property type="project" value="TreeGrafter"/>
</dbReference>
<dbReference type="InterPro" id="IPR050344">
    <property type="entry name" value="Peptidase_M1_aminopeptidases"/>
</dbReference>
<dbReference type="PANTHER" id="PTHR11533">
    <property type="entry name" value="PROTEASE M1 ZINC METALLOPROTEASE"/>
    <property type="match status" value="1"/>
</dbReference>
<accession>A0AAW1LAG8</accession>
<name>A0AAW1LAG8_POPJA</name>
<evidence type="ECO:0000313" key="4">
    <source>
        <dbReference type="EMBL" id="KAK9730885.1"/>
    </source>
</evidence>
<proteinExistence type="inferred from homology"/>
<dbReference type="GO" id="GO:0005737">
    <property type="term" value="C:cytoplasm"/>
    <property type="evidence" value="ECO:0007669"/>
    <property type="project" value="TreeGrafter"/>
</dbReference>
<comment type="similarity">
    <text evidence="1">Belongs to the peptidase M1 family.</text>
</comment>
<dbReference type="Gene3D" id="1.25.50.20">
    <property type="match status" value="1"/>
</dbReference>
<protein>
    <submittedName>
        <fullName evidence="4">ERAP1-like C-terminal domain</fullName>
    </submittedName>
</protein>
<evidence type="ECO:0000259" key="3">
    <source>
        <dbReference type="Pfam" id="PF11838"/>
    </source>
</evidence>
<dbReference type="GO" id="GO:0070006">
    <property type="term" value="F:metalloaminopeptidase activity"/>
    <property type="evidence" value="ECO:0007669"/>
    <property type="project" value="TreeGrafter"/>
</dbReference>